<comment type="similarity">
    <text evidence="1">Belongs to the DOCK family.</text>
</comment>
<comment type="caution">
    <text evidence="4">The sequence shown here is derived from an EMBL/GenBank/DDBJ whole genome shotgun (WGS) entry which is preliminary data.</text>
</comment>
<feature type="domain" description="DOCKER" evidence="3">
    <location>
        <begin position="1"/>
        <end position="127"/>
    </location>
</feature>
<accession>A0ABR3L406</accession>
<dbReference type="EMBL" id="JAYMGO010000025">
    <property type="protein sequence ID" value="KAL1247583.1"/>
    <property type="molecule type" value="Genomic_DNA"/>
</dbReference>
<feature type="compositionally biased region" description="Polar residues" evidence="2">
    <location>
        <begin position="148"/>
        <end position="159"/>
    </location>
</feature>
<feature type="region of interest" description="Disordered" evidence="2">
    <location>
        <begin position="148"/>
        <end position="169"/>
    </location>
</feature>
<proteinExistence type="inferred from homology"/>
<dbReference type="PANTHER" id="PTHR45653">
    <property type="entry name" value="DEDICATOR OF CYTOKINESIS"/>
    <property type="match status" value="1"/>
</dbReference>
<dbReference type="PROSITE" id="PS51651">
    <property type="entry name" value="DOCKER"/>
    <property type="match status" value="1"/>
</dbReference>
<dbReference type="InterPro" id="IPR043162">
    <property type="entry name" value="DOCK_C_lobe_C"/>
</dbReference>
<organism evidence="4 5">
    <name type="scientific">Cirrhinus molitorella</name>
    <name type="common">mud carp</name>
    <dbReference type="NCBI Taxonomy" id="172907"/>
    <lineage>
        <taxon>Eukaryota</taxon>
        <taxon>Metazoa</taxon>
        <taxon>Chordata</taxon>
        <taxon>Craniata</taxon>
        <taxon>Vertebrata</taxon>
        <taxon>Euteleostomi</taxon>
        <taxon>Actinopterygii</taxon>
        <taxon>Neopterygii</taxon>
        <taxon>Teleostei</taxon>
        <taxon>Ostariophysi</taxon>
        <taxon>Cypriniformes</taxon>
        <taxon>Cyprinidae</taxon>
        <taxon>Labeoninae</taxon>
        <taxon>Labeonini</taxon>
        <taxon>Cirrhinus</taxon>
    </lineage>
</organism>
<name>A0ABR3L406_9TELE</name>
<dbReference type="InterPro" id="IPR027357">
    <property type="entry name" value="DOCKER_dom"/>
</dbReference>
<evidence type="ECO:0000259" key="3">
    <source>
        <dbReference type="PROSITE" id="PS51651"/>
    </source>
</evidence>
<evidence type="ECO:0000256" key="1">
    <source>
        <dbReference type="PROSITE-ProRule" id="PRU00984"/>
    </source>
</evidence>
<evidence type="ECO:0000256" key="2">
    <source>
        <dbReference type="SAM" id="MobiDB-lite"/>
    </source>
</evidence>
<protein>
    <recommendedName>
        <fullName evidence="3">DOCKER domain-containing protein</fullName>
    </recommendedName>
</protein>
<dbReference type="Gene3D" id="1.20.58.740">
    <property type="match status" value="1"/>
</dbReference>
<gene>
    <name evidence="4" type="ORF">QQF64_022959</name>
</gene>
<evidence type="ECO:0000313" key="4">
    <source>
        <dbReference type="EMBL" id="KAL1247583.1"/>
    </source>
</evidence>
<dbReference type="Proteomes" id="UP001558613">
    <property type="component" value="Unassembled WGS sequence"/>
</dbReference>
<dbReference type="PANTHER" id="PTHR45653:SF7">
    <property type="entry name" value="DEDICATOR OF CYTOKINESIS PROTEIN 4"/>
    <property type="match status" value="1"/>
</dbReference>
<sequence>MPYLLNGRETLTSADDGSLFLRQNNEPAAARAGVLQRSLWVEQTTLTLAQSLPGISRWFEVEKQELVEMSPLENDSEVFENKMLQLRTLIAQCQMRQMLNINLLTMCLNGVIDAAVNGGLARYQEVWDWIESRINLLLPSPSTSISHNANSSAPFSSRASPLPSDKHKHSRENAFLSLRNRLCSGIFSKPAGPPHSYISGISSLSRCIVSETCGIDLLLPDPPLPPTVPTDVLIHQGSKTPPSTAGPASHFNCFVLSGMVKSGKALGPGSSERGVVLNGATYSTYIKTLGNGADGLWAKILQSFC</sequence>
<dbReference type="InterPro" id="IPR026791">
    <property type="entry name" value="DOCK"/>
</dbReference>
<keyword evidence="5" id="KW-1185">Reference proteome</keyword>
<reference evidence="4 5" key="1">
    <citation type="submission" date="2023-09" db="EMBL/GenBank/DDBJ databases">
        <authorList>
            <person name="Wang M."/>
        </authorList>
    </citation>
    <scope>NUCLEOTIDE SEQUENCE [LARGE SCALE GENOMIC DNA]</scope>
    <source>
        <strain evidence="4">GT-2023</strain>
        <tissue evidence="4">Liver</tissue>
    </source>
</reference>
<evidence type="ECO:0000313" key="5">
    <source>
        <dbReference type="Proteomes" id="UP001558613"/>
    </source>
</evidence>